<reference evidence="1 2" key="1">
    <citation type="journal article" date="2016" name="Front. Microbiol.">
        <title>Genomic Resource of Rice Seed Associated Bacteria.</title>
        <authorList>
            <person name="Midha S."/>
            <person name="Bansal K."/>
            <person name="Sharma S."/>
            <person name="Kumar N."/>
            <person name="Patil P.P."/>
            <person name="Chaudhry V."/>
            <person name="Patil P.B."/>
        </authorList>
    </citation>
    <scope>NUCLEOTIDE SEQUENCE [LARGE SCALE GENOMIC DNA]</scope>
    <source>
        <strain evidence="1 2">NS319</strain>
    </source>
</reference>
<evidence type="ECO:0000313" key="1">
    <source>
        <dbReference type="EMBL" id="KTT69119.1"/>
    </source>
</evidence>
<dbReference type="InterPro" id="IPR046904">
    <property type="entry name" value="ABC-3C_MC2"/>
</dbReference>
<dbReference type="AlphaFoldDB" id="A0A147HW08"/>
<dbReference type="PATRIC" id="fig|33051.3.peg.3461"/>
<evidence type="ECO:0000313" key="2">
    <source>
        <dbReference type="Proteomes" id="UP000072867"/>
    </source>
</evidence>
<accession>A0A147HW08</accession>
<name>A0A147HW08_9SPHN</name>
<dbReference type="Proteomes" id="UP000072867">
    <property type="component" value="Unassembled WGS sequence"/>
</dbReference>
<sequence>MDTAVSNGNLTFNGPFEAGMRAVAILAAAFPRELDIQRLTAFDYLLVHTEMLGGPEDLHPETPISTPATQVRRSIVQDGLHLMMTRDLVARSAREDGIVYQAGELAETFLDALQSPYSTELKSRATWLVDHLGSYEEGEFDKLMRRFFDQWVMEFQHVEQSLGGAA</sequence>
<protein>
    <submittedName>
        <fullName evidence="1">Threonine transporter</fullName>
    </submittedName>
</protein>
<dbReference type="Pfam" id="PF20288">
    <property type="entry name" value="MC2"/>
    <property type="match status" value="1"/>
</dbReference>
<gene>
    <name evidence="1" type="ORF">NS319_11295</name>
</gene>
<comment type="caution">
    <text evidence="1">The sequence shown here is derived from an EMBL/GenBank/DDBJ whole genome shotgun (WGS) entry which is preliminary data.</text>
</comment>
<organism evidence="1 2">
    <name type="scientific">Sphingomonas sanguinis</name>
    <dbReference type="NCBI Taxonomy" id="33051"/>
    <lineage>
        <taxon>Bacteria</taxon>
        <taxon>Pseudomonadati</taxon>
        <taxon>Pseudomonadota</taxon>
        <taxon>Alphaproteobacteria</taxon>
        <taxon>Sphingomonadales</taxon>
        <taxon>Sphingomonadaceae</taxon>
        <taxon>Sphingomonas</taxon>
    </lineage>
</organism>
<dbReference type="EMBL" id="LDTD01000076">
    <property type="protein sequence ID" value="KTT69119.1"/>
    <property type="molecule type" value="Genomic_DNA"/>
</dbReference>
<proteinExistence type="predicted"/>